<protein>
    <submittedName>
        <fullName evidence="4">TIM44-like domain-containing protein</fullName>
    </submittedName>
</protein>
<sequence length="322" mass="34278">MIKPFRFLSMLLILTTAFGILSVNPSEARRGGSFGSRGSRTYQAPAPTATAPSTMPVQRSMTPNRPSPASPMQPSSLQTRPSFWSGFGGGLVGGLIGGLVFNGIFGMLFGHGFGGLGGGFSFILQLLLIGGLIMLALRFFSRNNGSAAAVGSGFPFGQQNYGTGAPAYTAPLAGAAAAYGASKTDEIGITQNDLATFERLLADVQAAFTREDHQGLRRLTTPEMVSYLSEELADNATRGLKNEVSNLRFLNGEVAEAWREGTRDYATVALHWSAVDVMRNRQTSAIADGDPVNPVETTELWTFTREAGGEWLLSAIQDITKP</sequence>
<dbReference type="PANTHER" id="PTHR41542">
    <property type="entry name" value="BLL5807 PROTEIN"/>
    <property type="match status" value="1"/>
</dbReference>
<dbReference type="EMBL" id="JAPYKO010000003">
    <property type="protein sequence ID" value="MEI9401837.1"/>
    <property type="molecule type" value="Genomic_DNA"/>
</dbReference>
<dbReference type="Pfam" id="PF04280">
    <property type="entry name" value="Tim44"/>
    <property type="match status" value="1"/>
</dbReference>
<keyword evidence="2" id="KW-1133">Transmembrane helix</keyword>
<feature type="domain" description="Tim44-like" evidence="3">
    <location>
        <begin position="175"/>
        <end position="318"/>
    </location>
</feature>
<keyword evidence="2" id="KW-0812">Transmembrane</keyword>
<name>A0ABU8K8A0_9HYPH</name>
<dbReference type="SMART" id="SM00978">
    <property type="entry name" value="Tim44"/>
    <property type="match status" value="1"/>
</dbReference>
<feature type="compositionally biased region" description="Low complexity" evidence="1">
    <location>
        <begin position="36"/>
        <end position="56"/>
    </location>
</feature>
<dbReference type="Gene3D" id="3.10.450.240">
    <property type="match status" value="1"/>
</dbReference>
<accession>A0ABU8K8A0</accession>
<proteinExistence type="predicted"/>
<feature type="transmembrane region" description="Helical" evidence="2">
    <location>
        <begin position="83"/>
        <end position="108"/>
    </location>
</feature>
<evidence type="ECO:0000313" key="4">
    <source>
        <dbReference type="EMBL" id="MEI9401837.1"/>
    </source>
</evidence>
<dbReference type="PANTHER" id="PTHR41542:SF1">
    <property type="entry name" value="BLL5807 PROTEIN"/>
    <property type="match status" value="1"/>
</dbReference>
<dbReference type="InterPro" id="IPR007379">
    <property type="entry name" value="Tim44-like_dom"/>
</dbReference>
<feature type="transmembrane region" description="Helical" evidence="2">
    <location>
        <begin position="120"/>
        <end position="140"/>
    </location>
</feature>
<comment type="caution">
    <text evidence="4">The sequence shown here is derived from an EMBL/GenBank/DDBJ whole genome shotgun (WGS) entry which is preliminary data.</text>
</comment>
<dbReference type="SUPFAM" id="SSF54427">
    <property type="entry name" value="NTF2-like"/>
    <property type="match status" value="1"/>
</dbReference>
<reference evidence="4 5" key="1">
    <citation type="submission" date="2022-12" db="EMBL/GenBank/DDBJ databases">
        <authorList>
            <person name="Muema E."/>
        </authorList>
    </citation>
    <scope>NUCLEOTIDE SEQUENCE [LARGE SCALE GENOMIC DNA]</scope>
    <source>
        <strain evidence="5">1330</strain>
    </source>
</reference>
<feature type="region of interest" description="Disordered" evidence="1">
    <location>
        <begin position="29"/>
        <end position="77"/>
    </location>
</feature>
<keyword evidence="5" id="KW-1185">Reference proteome</keyword>
<evidence type="ECO:0000259" key="3">
    <source>
        <dbReference type="SMART" id="SM00978"/>
    </source>
</evidence>
<organism evidence="4 5">
    <name type="scientific">Mesorhizobium argentiipisi</name>
    <dbReference type="NCBI Taxonomy" id="3015175"/>
    <lineage>
        <taxon>Bacteria</taxon>
        <taxon>Pseudomonadati</taxon>
        <taxon>Pseudomonadota</taxon>
        <taxon>Alphaproteobacteria</taxon>
        <taxon>Hyphomicrobiales</taxon>
        <taxon>Phyllobacteriaceae</taxon>
        <taxon>Mesorhizobium</taxon>
    </lineage>
</organism>
<gene>
    <name evidence="4" type="ORF">O7A05_06535</name>
</gene>
<evidence type="ECO:0000313" key="5">
    <source>
        <dbReference type="Proteomes" id="UP001366503"/>
    </source>
</evidence>
<evidence type="ECO:0000256" key="2">
    <source>
        <dbReference type="SAM" id="Phobius"/>
    </source>
</evidence>
<evidence type="ECO:0000256" key="1">
    <source>
        <dbReference type="SAM" id="MobiDB-lite"/>
    </source>
</evidence>
<keyword evidence="2" id="KW-0472">Membrane</keyword>
<dbReference type="Proteomes" id="UP001366503">
    <property type="component" value="Unassembled WGS sequence"/>
</dbReference>
<dbReference type="InterPro" id="IPR032710">
    <property type="entry name" value="NTF2-like_dom_sf"/>
</dbReference>